<evidence type="ECO:0008006" key="4">
    <source>
        <dbReference type="Google" id="ProtNLM"/>
    </source>
</evidence>
<keyword evidence="1" id="KW-1133">Transmembrane helix</keyword>
<keyword evidence="1" id="KW-0812">Transmembrane</keyword>
<feature type="transmembrane region" description="Helical" evidence="1">
    <location>
        <begin position="278"/>
        <end position="296"/>
    </location>
</feature>
<reference evidence="2" key="1">
    <citation type="submission" date="2023-06" db="EMBL/GenBank/DDBJ databases">
        <title>lsaBGC provides a comprehensive framework for evolutionary analysis of biosynthetic gene clusters within focal taxa.</title>
        <authorList>
            <person name="Salamzade R."/>
            <person name="Sandstrom S."/>
            <person name="Kalan L.R."/>
        </authorList>
    </citation>
    <scope>NUCLEOTIDE SEQUENCE</scope>
    <source>
        <strain evidence="2">P3-SID899</strain>
    </source>
</reference>
<evidence type="ECO:0000313" key="2">
    <source>
        <dbReference type="EMBL" id="MCV7628317.1"/>
    </source>
</evidence>
<evidence type="ECO:0000256" key="1">
    <source>
        <dbReference type="SAM" id="Phobius"/>
    </source>
</evidence>
<feature type="transmembrane region" description="Helical" evidence="1">
    <location>
        <begin position="254"/>
        <end position="271"/>
    </location>
</feature>
<feature type="transmembrane region" description="Helical" evidence="1">
    <location>
        <begin position="316"/>
        <end position="334"/>
    </location>
</feature>
<organism evidence="2 3">
    <name type="scientific">Micrococcus luteus</name>
    <name type="common">Micrococcus lysodeikticus</name>
    <dbReference type="NCBI Taxonomy" id="1270"/>
    <lineage>
        <taxon>Bacteria</taxon>
        <taxon>Bacillati</taxon>
        <taxon>Actinomycetota</taxon>
        <taxon>Actinomycetes</taxon>
        <taxon>Micrococcales</taxon>
        <taxon>Micrococcaceae</taxon>
        <taxon>Micrococcus</taxon>
    </lineage>
</organism>
<gene>
    <name evidence="2" type="ORF">M3A82_003015</name>
</gene>
<feature type="transmembrane region" description="Helical" evidence="1">
    <location>
        <begin position="83"/>
        <end position="105"/>
    </location>
</feature>
<evidence type="ECO:0000313" key="3">
    <source>
        <dbReference type="Proteomes" id="UP001205867"/>
    </source>
</evidence>
<protein>
    <recommendedName>
        <fullName evidence="4">Heparan-alpha-glucosaminide N-acetyltransferase catalytic domain-containing protein</fullName>
    </recommendedName>
</protein>
<name>A0AAP3AFN3_MICLU</name>
<proteinExistence type="predicted"/>
<feature type="transmembrane region" description="Helical" evidence="1">
    <location>
        <begin position="184"/>
        <end position="203"/>
    </location>
</feature>
<keyword evidence="1" id="KW-0472">Membrane</keyword>
<feature type="transmembrane region" description="Helical" evidence="1">
    <location>
        <begin position="215"/>
        <end position="234"/>
    </location>
</feature>
<dbReference type="AlphaFoldDB" id="A0AAP3AFN3"/>
<accession>A0AAP3AFN3</accession>
<dbReference type="EMBL" id="JALXKZ020000003">
    <property type="protein sequence ID" value="MCV7628317.1"/>
    <property type="molecule type" value="Genomic_DNA"/>
</dbReference>
<comment type="caution">
    <text evidence="2">The sequence shown here is derived from an EMBL/GenBank/DDBJ whole genome shotgun (WGS) entry which is preliminary data.</text>
</comment>
<feature type="transmembrane region" description="Helical" evidence="1">
    <location>
        <begin position="111"/>
        <end position="143"/>
    </location>
</feature>
<sequence>MSARSSHVPAVTPTARGRLVWVDVARGLALVSMMVAHTAPTGGPGGVLHLSEHLTAPLFAALVGVGARLEAEWLGRGRAVPRALVRAAALFGAVWLTGHFGAAVVNVLAHLAVLTVLMALLAALPLGAHLVLALLSGGGGLLLAATPTADVVDRLLPAAQALGLSRATLTPWVSAFLTDGPYRLPLFLAWALLGAVLVAAVHGTTTAAPARSARLTGLGWAAGGIALAGVVLALSRTQTGAAPVPYTATPAEALLDTGLVLAVLGACAALMPRRAGLLAVPGAMTLSVYVAHLWYLGWVLRLGPGPWRSATGTDDTWFNLAVLVAGALLLPLLWRAVVRIGPFRAGPLEGVVRLLTAPFGRGR</sequence>
<dbReference type="RefSeq" id="WP_002858227.1">
    <property type="nucleotide sequence ID" value="NZ_CBDRLD010000002.1"/>
</dbReference>
<dbReference type="Proteomes" id="UP001205867">
    <property type="component" value="Unassembled WGS sequence"/>
</dbReference>